<dbReference type="Proteomes" id="UP000241074">
    <property type="component" value="Chromosome"/>
</dbReference>
<keyword evidence="4" id="KW-1185">Reference proteome</keyword>
<accession>A0A2P1PMB2</accession>
<reference evidence="3 4" key="1">
    <citation type="submission" date="2018-03" db="EMBL/GenBank/DDBJ databases">
        <title>Ahniella affigens gen. nov., sp. nov., a gammaproteobacterium isolated from sandy soil near a stream.</title>
        <authorList>
            <person name="Ko Y."/>
            <person name="Kim J.-H."/>
        </authorList>
    </citation>
    <scope>NUCLEOTIDE SEQUENCE [LARGE SCALE GENOMIC DNA]</scope>
    <source>
        <strain evidence="3 4">D13</strain>
    </source>
</reference>
<dbReference type="EMBL" id="CP027860">
    <property type="protein sequence ID" value="AVP95980.1"/>
    <property type="molecule type" value="Genomic_DNA"/>
</dbReference>
<feature type="region of interest" description="Disordered" evidence="1">
    <location>
        <begin position="250"/>
        <end position="273"/>
    </location>
</feature>
<feature type="region of interest" description="Disordered" evidence="1">
    <location>
        <begin position="106"/>
        <end position="174"/>
    </location>
</feature>
<dbReference type="OrthoDB" id="9255950at2"/>
<evidence type="ECO:0000256" key="2">
    <source>
        <dbReference type="SAM" id="Phobius"/>
    </source>
</evidence>
<proteinExistence type="predicted"/>
<dbReference type="RefSeq" id="WP_106889909.1">
    <property type="nucleotide sequence ID" value="NZ_CP027860.1"/>
</dbReference>
<evidence type="ECO:0000313" key="4">
    <source>
        <dbReference type="Proteomes" id="UP000241074"/>
    </source>
</evidence>
<keyword evidence="2" id="KW-0812">Transmembrane</keyword>
<organism evidence="3 4">
    <name type="scientific">Ahniella affigens</name>
    <dbReference type="NCBI Taxonomy" id="2021234"/>
    <lineage>
        <taxon>Bacteria</taxon>
        <taxon>Pseudomonadati</taxon>
        <taxon>Pseudomonadota</taxon>
        <taxon>Gammaproteobacteria</taxon>
        <taxon>Lysobacterales</taxon>
        <taxon>Rhodanobacteraceae</taxon>
        <taxon>Ahniella</taxon>
    </lineage>
</organism>
<keyword evidence="2" id="KW-1133">Transmembrane helix</keyword>
<name>A0A2P1PMB2_9GAMM</name>
<keyword evidence="2" id="KW-0472">Membrane</keyword>
<evidence type="ECO:0000313" key="3">
    <source>
        <dbReference type="EMBL" id="AVP95980.1"/>
    </source>
</evidence>
<dbReference type="AlphaFoldDB" id="A0A2P1PMB2"/>
<sequence length="815" mass="88140">MLTQLLCRIFGHVLAARISVTLIMAGLVFLVGCNADQRFFKERLQFSESAEETGSTHIAVLSVAPWADVERDLQANFQIDEAMALTKVLPNTRTIFQSSLNQRSAGLNLQPPVSTSTATSTTNADGTVSETESRFSGPAGGNVTAPGDDGTQQPVGQYPGSNRPELGNDARVSVPSGDLGTIGVSPFLQYQAANALLQEVRAMNKSVNYATRKQGYRPFLVRMQISIMPSARRRPYDAYVNLSFFAKPGTTKACPETSKPGDGAKGAEEQSRNALQAWGRRTDLSLFDRSETKPSGTDQQASCAKNDEQAYLDKLPYVVPLLVTDDLEGTIRESVDNDIRQFALGLALLQANVGANFDFESYNEQLQKIKAKDYNSLMTVARLSDNTLRIRLGAMDRTDKTAVLVPRTHNVSVLLLVPCEAACRQVSTVDVISATQFFSVINGEQLNTNGAALIELEQVINKLATFFANEGMRAGNTEDSSAIELSPSDSRILSSYVLEGNLHRVGERLCRLILGPADCSGADGQTFWTAWNKHSGWAYAYLIEAVERGTRGFATFDLFTAPAPRLEVAAPAKDDHMVVPALLDDGESAAATFVAGVALTPEALMGKLLIKQKGASKALVELPVDIAVANDQQTIRISRPSLTKIKALGQSGEHIEFVNLQIDCPRCGNDTADLYCRVDGDGKSVDLYETRKVVALSWLDHAPADPPDAKFSLHTFAQTVFVREKVKREVSVSFEIRYPAEASPVFFRVEGADPNGEPACRTNCLDPARPNVAVGAGVITVPLTNAGDEIKIFAGTKLNALKEVAKVQVKIAPAS</sequence>
<feature type="transmembrane region" description="Helical" evidence="2">
    <location>
        <begin position="12"/>
        <end position="32"/>
    </location>
</feature>
<reference evidence="3 4" key="2">
    <citation type="submission" date="2018-03" db="EMBL/GenBank/DDBJ databases">
        <authorList>
            <person name="Keele B.F."/>
        </authorList>
    </citation>
    <scope>NUCLEOTIDE SEQUENCE [LARGE SCALE GENOMIC DNA]</scope>
    <source>
        <strain evidence="3 4">D13</strain>
    </source>
</reference>
<protein>
    <submittedName>
        <fullName evidence="3">Uncharacterized protein</fullName>
    </submittedName>
</protein>
<dbReference type="KEGG" id="xba:C7S18_01685"/>
<gene>
    <name evidence="3" type="ORF">C7S18_01685</name>
</gene>
<evidence type="ECO:0000256" key="1">
    <source>
        <dbReference type="SAM" id="MobiDB-lite"/>
    </source>
</evidence>